<dbReference type="SUPFAM" id="SSF101082">
    <property type="entry name" value="Typo IV secretion system protein TraC"/>
    <property type="match status" value="1"/>
</dbReference>
<evidence type="ECO:0000313" key="4">
    <source>
        <dbReference type="Proteomes" id="UP000078356"/>
    </source>
</evidence>
<dbReference type="Gene3D" id="1.20.58.430">
    <property type="entry name" value="Type IV secretion system, VirB5-domain"/>
    <property type="match status" value="1"/>
</dbReference>
<dbReference type="Pfam" id="PF07996">
    <property type="entry name" value="T4SS"/>
    <property type="match status" value="1"/>
</dbReference>
<accession>A0A178LFP2</accession>
<reference evidence="3 4" key="1">
    <citation type="submission" date="2016-04" db="EMBL/GenBank/DDBJ databases">
        <title>Draft Genome Sequences of Staphylococcus capitis Strain H36, S. capitis Strain H65, S. cohnii Strain H62, S. hominis Strain H69, Mycobacterium iranicum Strain H39, Plantibacter sp. Strain H53, Pseudomonas oryzihabitans Strain H72, and Microbacterium sp. Strain H83, isolated from residential settings.</title>
        <authorList>
            <person name="Lymperopoulou D."/>
            <person name="Adams R.I."/>
            <person name="Lindow S."/>
            <person name="Coil D.A."/>
            <person name="Jospin G."/>
            <person name="Eisen J.A."/>
        </authorList>
    </citation>
    <scope>NUCLEOTIDE SEQUENCE [LARGE SCALE GENOMIC DNA]</scope>
    <source>
        <strain evidence="3 4">H72</strain>
    </source>
</reference>
<dbReference type="InterPro" id="IPR023220">
    <property type="entry name" value="T4SS_VirB5-domain"/>
</dbReference>
<gene>
    <name evidence="3" type="ORF">A4V15_20485</name>
</gene>
<sequence length="230" mass="24640">MKNLKKFGLAAAVSLAIAGQAQATGVPVGDAGTWMALAQNLATLQQQYQTLKDQYETQGGILKNLQGTYGRGSIGLDDSINSASVVPGSWQEVVSRQNSGAYGSKQSYYEELVNTLPQELFANPEGNRARDYQLSSDSVVAALSAGDALYSEVQVHLNNLATLGSQVDTTTNAKDAADLQNRIATENGMLSSAQSKLQALNMNLQANLANQENQATSDNEQFFRWKDGNN</sequence>
<feature type="signal peptide" evidence="2">
    <location>
        <begin position="1"/>
        <end position="23"/>
    </location>
</feature>
<dbReference type="EMBL" id="LWCR01000022">
    <property type="protein sequence ID" value="OAN28429.1"/>
    <property type="molecule type" value="Genomic_DNA"/>
</dbReference>
<feature type="chain" id="PRO_5043136908" description="Type IV secretion system protein VirB5" evidence="2">
    <location>
        <begin position="24"/>
        <end position="230"/>
    </location>
</feature>
<evidence type="ECO:0000256" key="2">
    <source>
        <dbReference type="SAM" id="SignalP"/>
    </source>
</evidence>
<dbReference type="RefSeq" id="WP_064308181.1">
    <property type="nucleotide sequence ID" value="NZ_CP102430.1"/>
</dbReference>
<dbReference type="CDD" id="cd14262">
    <property type="entry name" value="VirB5_like"/>
    <property type="match status" value="1"/>
</dbReference>
<dbReference type="AlphaFoldDB" id="A0A178LFP2"/>
<protein>
    <recommendedName>
        <fullName evidence="5">Type IV secretion system protein VirB5</fullName>
    </recommendedName>
</protein>
<dbReference type="Proteomes" id="UP000078356">
    <property type="component" value="Unassembled WGS sequence"/>
</dbReference>
<dbReference type="OrthoDB" id="9780974at2"/>
<keyword evidence="1" id="KW-0175">Coiled coil</keyword>
<proteinExistence type="predicted"/>
<feature type="coiled-coil region" evidence="1">
    <location>
        <begin position="194"/>
        <end position="221"/>
    </location>
</feature>
<evidence type="ECO:0000313" key="3">
    <source>
        <dbReference type="EMBL" id="OAN28429.1"/>
    </source>
</evidence>
<keyword evidence="2" id="KW-0732">Signal</keyword>
<evidence type="ECO:0000256" key="1">
    <source>
        <dbReference type="SAM" id="Coils"/>
    </source>
</evidence>
<organism evidence="3 4">
    <name type="scientific">Pseudomonas oryzihabitans</name>
    <dbReference type="NCBI Taxonomy" id="47885"/>
    <lineage>
        <taxon>Bacteria</taxon>
        <taxon>Pseudomonadati</taxon>
        <taxon>Pseudomonadota</taxon>
        <taxon>Gammaproteobacteria</taxon>
        <taxon>Pseudomonadales</taxon>
        <taxon>Pseudomonadaceae</taxon>
        <taxon>Pseudomonas</taxon>
    </lineage>
</organism>
<name>A0A178LFP2_9PSED</name>
<comment type="caution">
    <text evidence="3">The sequence shown here is derived from an EMBL/GenBank/DDBJ whole genome shotgun (WGS) entry which is preliminary data.</text>
</comment>
<dbReference type="InterPro" id="IPR014158">
    <property type="entry name" value="T4SS_VirB5"/>
</dbReference>
<evidence type="ECO:0008006" key="5">
    <source>
        <dbReference type="Google" id="ProtNLM"/>
    </source>
</evidence>